<dbReference type="PROSITE" id="PS50850">
    <property type="entry name" value="MFS"/>
    <property type="match status" value="1"/>
</dbReference>
<evidence type="ECO:0000256" key="1">
    <source>
        <dbReference type="ARBA" id="ARBA00004651"/>
    </source>
</evidence>
<dbReference type="Pfam" id="PF00083">
    <property type="entry name" value="Sugar_tr"/>
    <property type="match status" value="1"/>
</dbReference>
<feature type="transmembrane region" description="Helical" evidence="8">
    <location>
        <begin position="109"/>
        <end position="133"/>
    </location>
</feature>
<dbReference type="Gene3D" id="1.20.1250.20">
    <property type="entry name" value="MFS general substrate transporter like domains"/>
    <property type="match status" value="1"/>
</dbReference>
<keyword evidence="5 8" id="KW-1133">Transmembrane helix</keyword>
<dbReference type="InterPro" id="IPR036259">
    <property type="entry name" value="MFS_trans_sf"/>
</dbReference>
<feature type="transmembrane region" description="Helical" evidence="8">
    <location>
        <begin position="256"/>
        <end position="275"/>
    </location>
</feature>
<dbReference type="InterPro" id="IPR020846">
    <property type="entry name" value="MFS_dom"/>
</dbReference>
<feature type="transmembrane region" description="Helical" evidence="8">
    <location>
        <begin position="311"/>
        <end position="334"/>
    </location>
</feature>
<proteinExistence type="inferred from homology"/>
<feature type="transmembrane region" description="Helical" evidence="8">
    <location>
        <begin position="374"/>
        <end position="393"/>
    </location>
</feature>
<protein>
    <submittedName>
        <fullName evidence="10">MFS transporter</fullName>
    </submittedName>
</protein>
<dbReference type="RefSeq" id="WP_013673374.1">
    <property type="nucleotide sequence ID" value="NZ_BAABKS010000054.1"/>
</dbReference>
<dbReference type="InterPro" id="IPR011701">
    <property type="entry name" value="MFS"/>
</dbReference>
<dbReference type="InterPro" id="IPR005829">
    <property type="entry name" value="Sugar_transporter_CS"/>
</dbReference>
<keyword evidence="4 8" id="KW-0812">Transmembrane</keyword>
<evidence type="ECO:0000256" key="3">
    <source>
        <dbReference type="ARBA" id="ARBA00022475"/>
    </source>
</evidence>
<keyword evidence="6 8" id="KW-0472">Membrane</keyword>
<evidence type="ECO:0000256" key="7">
    <source>
        <dbReference type="SAM" id="MobiDB-lite"/>
    </source>
</evidence>
<name>A0ABW3VH84_9PSEU</name>
<dbReference type="InterPro" id="IPR050189">
    <property type="entry name" value="MFS_Efflux_Transporters"/>
</dbReference>
<feature type="transmembrane region" description="Helical" evidence="8">
    <location>
        <begin position="222"/>
        <end position="244"/>
    </location>
</feature>
<feature type="transmembrane region" description="Helical" evidence="8">
    <location>
        <begin position="346"/>
        <end position="368"/>
    </location>
</feature>
<keyword evidence="11" id="KW-1185">Reference proteome</keyword>
<dbReference type="SUPFAM" id="SSF103473">
    <property type="entry name" value="MFS general substrate transporter"/>
    <property type="match status" value="1"/>
</dbReference>
<comment type="similarity">
    <text evidence="2">Belongs to the major facilitator superfamily. TCR/Tet family.</text>
</comment>
<dbReference type="EMBL" id="JBHTMB010000108">
    <property type="protein sequence ID" value="MFD1234101.1"/>
    <property type="molecule type" value="Genomic_DNA"/>
</dbReference>
<evidence type="ECO:0000256" key="2">
    <source>
        <dbReference type="ARBA" id="ARBA00007520"/>
    </source>
</evidence>
<feature type="transmembrane region" description="Helical" evidence="8">
    <location>
        <begin position="287"/>
        <end position="305"/>
    </location>
</feature>
<evidence type="ECO:0000313" key="10">
    <source>
        <dbReference type="EMBL" id="MFD1234101.1"/>
    </source>
</evidence>
<feature type="transmembrane region" description="Helical" evidence="8">
    <location>
        <begin position="84"/>
        <end position="103"/>
    </location>
</feature>
<dbReference type="PANTHER" id="PTHR43124">
    <property type="entry name" value="PURINE EFFLUX PUMP PBUE"/>
    <property type="match status" value="1"/>
</dbReference>
<keyword evidence="3" id="KW-1003">Cell membrane</keyword>
<feature type="compositionally biased region" description="Low complexity" evidence="7">
    <location>
        <begin position="405"/>
        <end position="458"/>
    </location>
</feature>
<feature type="transmembrane region" description="Helical" evidence="8">
    <location>
        <begin position="173"/>
        <end position="191"/>
    </location>
</feature>
<evidence type="ECO:0000313" key="11">
    <source>
        <dbReference type="Proteomes" id="UP001597182"/>
    </source>
</evidence>
<evidence type="ECO:0000256" key="6">
    <source>
        <dbReference type="ARBA" id="ARBA00023136"/>
    </source>
</evidence>
<dbReference type="PROSITE" id="PS00216">
    <property type="entry name" value="SUGAR_TRANSPORT_1"/>
    <property type="match status" value="1"/>
</dbReference>
<sequence>MRGRSGGGAATTARLPSEIRVLVAAAFVIAIGFGLVAPALPAFARSFDVGVTAVSLVISLFAVFRLGFAPVAGRLVSRFGELRVYVTGLTISAVSSLLCAFAANYPQLLFFRAFGGIGSTMFTVSAISLLVRLAPPAARGRASGAWATGFLLGNIAGPLLGGLLIGFGLRVPFLVYAAAVVIALLLTGVMLRGRTGAPVSSDPDAEPSATFGQAMRHPTYRAALASSFANGWAVFGVRVAMVPLFVVEVLREGDAWAGYALAVFAVGNAATLLLSGRWADRAGRKPPVIAGLVVSAIGTAALGLAGSLPLFLAISLVCGVGSGLVNPAMTAAVADVIGVRARGGTVLAGFQMAGDLGAIAGPLVAGAVAEQVGYGWAFGVTGAVSVVAFALWARAPETRPAGGSAPADDAIPDVVAAEAGPTGAAPRGSAPAPRGSAAALRGSDAAPRPSGSRGARSR</sequence>
<evidence type="ECO:0000256" key="8">
    <source>
        <dbReference type="SAM" id="Phobius"/>
    </source>
</evidence>
<comment type="subcellular location">
    <subcellularLocation>
        <location evidence="1">Cell membrane</location>
        <topology evidence="1">Multi-pass membrane protein</topology>
    </subcellularLocation>
</comment>
<feature type="transmembrane region" description="Helical" evidence="8">
    <location>
        <begin position="145"/>
        <end position="167"/>
    </location>
</feature>
<dbReference type="InterPro" id="IPR005828">
    <property type="entry name" value="MFS_sugar_transport-like"/>
</dbReference>
<dbReference type="CDD" id="cd17325">
    <property type="entry name" value="MFS_MdtG_SLC18_like"/>
    <property type="match status" value="1"/>
</dbReference>
<feature type="region of interest" description="Disordered" evidence="7">
    <location>
        <begin position="401"/>
        <end position="458"/>
    </location>
</feature>
<dbReference type="Proteomes" id="UP001597182">
    <property type="component" value="Unassembled WGS sequence"/>
</dbReference>
<feature type="transmembrane region" description="Helical" evidence="8">
    <location>
        <begin position="49"/>
        <end position="72"/>
    </location>
</feature>
<feature type="transmembrane region" description="Helical" evidence="8">
    <location>
        <begin position="21"/>
        <end position="43"/>
    </location>
</feature>
<feature type="domain" description="Major facilitator superfamily (MFS) profile" evidence="9">
    <location>
        <begin position="18"/>
        <end position="400"/>
    </location>
</feature>
<dbReference type="PRINTS" id="PR01035">
    <property type="entry name" value="TCRTETA"/>
</dbReference>
<dbReference type="Pfam" id="PF07690">
    <property type="entry name" value="MFS_1"/>
    <property type="match status" value="1"/>
</dbReference>
<organism evidence="10 11">
    <name type="scientific">Pseudonocardia benzenivorans</name>
    <dbReference type="NCBI Taxonomy" id="228005"/>
    <lineage>
        <taxon>Bacteria</taxon>
        <taxon>Bacillati</taxon>
        <taxon>Actinomycetota</taxon>
        <taxon>Actinomycetes</taxon>
        <taxon>Pseudonocardiales</taxon>
        <taxon>Pseudonocardiaceae</taxon>
        <taxon>Pseudonocardia</taxon>
    </lineage>
</organism>
<evidence type="ECO:0000256" key="5">
    <source>
        <dbReference type="ARBA" id="ARBA00022989"/>
    </source>
</evidence>
<gene>
    <name evidence="10" type="ORF">ACFQ34_12485</name>
</gene>
<evidence type="ECO:0000256" key="4">
    <source>
        <dbReference type="ARBA" id="ARBA00022692"/>
    </source>
</evidence>
<dbReference type="PANTHER" id="PTHR43124:SF3">
    <property type="entry name" value="CHLORAMPHENICOL EFFLUX PUMP RV0191"/>
    <property type="match status" value="1"/>
</dbReference>
<reference evidence="11" key="1">
    <citation type="journal article" date="2019" name="Int. J. Syst. Evol. Microbiol.">
        <title>The Global Catalogue of Microorganisms (GCM) 10K type strain sequencing project: providing services to taxonomists for standard genome sequencing and annotation.</title>
        <authorList>
            <consortium name="The Broad Institute Genomics Platform"/>
            <consortium name="The Broad Institute Genome Sequencing Center for Infectious Disease"/>
            <person name="Wu L."/>
            <person name="Ma J."/>
        </authorList>
    </citation>
    <scope>NUCLEOTIDE SEQUENCE [LARGE SCALE GENOMIC DNA]</scope>
    <source>
        <strain evidence="11">CCUG 49018</strain>
    </source>
</reference>
<comment type="caution">
    <text evidence="10">The sequence shown here is derived from an EMBL/GenBank/DDBJ whole genome shotgun (WGS) entry which is preliminary data.</text>
</comment>
<accession>A0ABW3VH84</accession>
<dbReference type="InterPro" id="IPR001958">
    <property type="entry name" value="Tet-R_TetA/multi-R_MdtG-like"/>
</dbReference>
<evidence type="ECO:0000259" key="9">
    <source>
        <dbReference type="PROSITE" id="PS50850"/>
    </source>
</evidence>
<dbReference type="Gene3D" id="1.20.1720.10">
    <property type="entry name" value="Multidrug resistance protein D"/>
    <property type="match status" value="1"/>
</dbReference>